<evidence type="ECO:0000313" key="1">
    <source>
        <dbReference type="EMBL" id="AOM81881.1"/>
    </source>
</evidence>
<keyword evidence="2" id="KW-1185">Reference proteome</keyword>
<accession>A0A1D7QSB6</accession>
<dbReference type="STRING" id="632773.BBEV_0488"/>
<dbReference type="AlphaFoldDB" id="A0A1D7QSB6"/>
<proteinExistence type="predicted"/>
<dbReference type="EMBL" id="CP012502">
    <property type="protein sequence ID" value="AOM81881.1"/>
    <property type="molecule type" value="Genomic_DNA"/>
</dbReference>
<gene>
    <name evidence="1" type="ORF">BBEV_0488</name>
</gene>
<evidence type="ECO:0000313" key="2">
    <source>
        <dbReference type="Proteomes" id="UP000094463"/>
    </source>
</evidence>
<protein>
    <submittedName>
        <fullName evidence="1">Uncharacterized protein</fullName>
    </submittedName>
</protein>
<organism evidence="1 2">
    <name type="scientific">Salisediminibacterium beveridgei</name>
    <dbReference type="NCBI Taxonomy" id="632773"/>
    <lineage>
        <taxon>Bacteria</taxon>
        <taxon>Bacillati</taxon>
        <taxon>Bacillota</taxon>
        <taxon>Bacilli</taxon>
        <taxon>Bacillales</taxon>
        <taxon>Bacillaceae</taxon>
        <taxon>Salisediminibacterium</taxon>
    </lineage>
</organism>
<name>A0A1D7QSB6_9BACI</name>
<reference evidence="1 2" key="1">
    <citation type="submission" date="2015-08" db="EMBL/GenBank/DDBJ databases">
        <title>The complete genome sequence of Bacillus beveridgei MLTeJB.</title>
        <authorList>
            <person name="Hanson T.E."/>
            <person name="Mesa C."/>
            <person name="Basesman S.M."/>
            <person name="Oremland R.S."/>
        </authorList>
    </citation>
    <scope>NUCLEOTIDE SEQUENCE [LARGE SCALE GENOMIC DNA]</scope>
    <source>
        <strain evidence="1 2">MLTeJB</strain>
    </source>
</reference>
<sequence>MTNQKGYALLLVLGAVVIIGLLVPPMAYQIISSSSQASQTERNVQLENMYDMGKQMGRRHVETAVNGKGPYEGRGFDKIESEAGGEVTWDDVVEHFEGEFVEKEDGSFKINNLDFQTYDGNVDVKFTRVEEINDRLEIEYVVTPEINENDSQPVTETFYLGRKGGDGTGGGPEDWFDDEDGTIEDDMFGEDSIVIDDNNNENLNSQWDQVNDQEKYSNTIFKGKGVTLPGTGEYHLIGPIAFNVDDDIKFPGSSSSVQVKYSLYISDSIFDLKQDSTFLVESGNAHFNDVSFEFQHNRSAKMCIDGDIFDYGGNTTKERSNEDPVEAEFYPTNSCDFANLDPRKIYYTGELKTGDLTEPDFMTGLILEGTRGE</sequence>
<dbReference type="Proteomes" id="UP000094463">
    <property type="component" value="Chromosome"/>
</dbReference>
<dbReference type="KEGG" id="bbev:BBEV_0488"/>